<dbReference type="RefSeq" id="WP_178366494.1">
    <property type="nucleotide sequence ID" value="NZ_JACADJ010000023.1"/>
</dbReference>
<dbReference type="Pfam" id="PF08241">
    <property type="entry name" value="Methyltransf_11"/>
    <property type="match status" value="1"/>
</dbReference>
<dbReference type="GO" id="GO:0032259">
    <property type="term" value="P:methylation"/>
    <property type="evidence" value="ECO:0007669"/>
    <property type="project" value="UniProtKB-KW"/>
</dbReference>
<keyword evidence="2" id="KW-0489">Methyltransferase</keyword>
<dbReference type="SUPFAM" id="SSF53335">
    <property type="entry name" value="S-adenosyl-L-methionine-dependent methyltransferases"/>
    <property type="match status" value="1"/>
</dbReference>
<keyword evidence="2" id="KW-0808">Transferase</keyword>
<proteinExistence type="predicted"/>
<accession>A0A850TCC1</accession>
<evidence type="ECO:0000313" key="2">
    <source>
        <dbReference type="EMBL" id="NWH05036.1"/>
    </source>
</evidence>
<dbReference type="Proteomes" id="UP000553343">
    <property type="component" value="Unassembled WGS sequence"/>
</dbReference>
<reference evidence="2 3" key="1">
    <citation type="submission" date="2020-06" db="EMBL/GenBank/DDBJ databases">
        <title>High-quality draft genome of sulfate reducer Desulfobacter latus type strain AcrS2 isolated from marine sediment.</title>
        <authorList>
            <person name="Hoppe M."/>
            <person name="Larsen C.K."/>
            <person name="Marshall I.P.G."/>
            <person name="Schramm A."/>
            <person name="Marietou A.G."/>
        </authorList>
    </citation>
    <scope>NUCLEOTIDE SEQUENCE [LARGE SCALE GENOMIC DNA]</scope>
    <source>
        <strain evidence="2 3">AcRS2</strain>
    </source>
</reference>
<feature type="domain" description="Methyltransferase type 11" evidence="1">
    <location>
        <begin position="155"/>
        <end position="209"/>
    </location>
</feature>
<dbReference type="InterPro" id="IPR013216">
    <property type="entry name" value="Methyltransf_11"/>
</dbReference>
<keyword evidence="3" id="KW-1185">Reference proteome</keyword>
<evidence type="ECO:0000259" key="1">
    <source>
        <dbReference type="Pfam" id="PF08241"/>
    </source>
</evidence>
<protein>
    <submittedName>
        <fullName evidence="2">Class I SAM-dependent methyltransferase</fullName>
    </submittedName>
</protein>
<dbReference type="EMBL" id="JACADJ010000023">
    <property type="protein sequence ID" value="NWH05036.1"/>
    <property type="molecule type" value="Genomic_DNA"/>
</dbReference>
<sequence length="312" mass="36485">MKKWEFKALMQSILSYIPYGKELNRFLQKRITKRLILNDKRFQTKLKQCTDHISLSQKNSLIFKEPFTALELGTGWHPIVPIGLWLCGASHVYSVDIQPLISDREVQDTLKFFDRYAENGRLKILLPFAREEKIKKMREIINNCKGVIDVSVLGKFDIRVIVGDASNVFIPEDKIDFFVSNCVLEHIEPEMLKKIFKRFKRITSQNGIMCHLIDLADHYADFDGSIGVFNFLKFSNEEWTKYNNSFHYHNRLRVSDYRSIYEECGFSVVDEMNRRGNLDDISNLPIAKEFQSYSSDDLLVWRSRIVGTSSSR</sequence>
<evidence type="ECO:0000313" key="3">
    <source>
        <dbReference type="Proteomes" id="UP000553343"/>
    </source>
</evidence>
<comment type="caution">
    <text evidence="2">The sequence shown here is derived from an EMBL/GenBank/DDBJ whole genome shotgun (WGS) entry which is preliminary data.</text>
</comment>
<name>A0A850TCC1_9BACT</name>
<organism evidence="2 3">
    <name type="scientific">Desulfobacter latus</name>
    <dbReference type="NCBI Taxonomy" id="2292"/>
    <lineage>
        <taxon>Bacteria</taxon>
        <taxon>Pseudomonadati</taxon>
        <taxon>Thermodesulfobacteriota</taxon>
        <taxon>Desulfobacteria</taxon>
        <taxon>Desulfobacterales</taxon>
        <taxon>Desulfobacteraceae</taxon>
        <taxon>Desulfobacter</taxon>
    </lineage>
</organism>
<dbReference type="Gene3D" id="3.40.50.150">
    <property type="entry name" value="Vaccinia Virus protein VP39"/>
    <property type="match status" value="1"/>
</dbReference>
<dbReference type="InterPro" id="IPR029063">
    <property type="entry name" value="SAM-dependent_MTases_sf"/>
</dbReference>
<dbReference type="GO" id="GO:0008757">
    <property type="term" value="F:S-adenosylmethionine-dependent methyltransferase activity"/>
    <property type="evidence" value="ECO:0007669"/>
    <property type="project" value="InterPro"/>
</dbReference>
<gene>
    <name evidence="2" type="ORF">HXW94_08575</name>
</gene>
<dbReference type="AlphaFoldDB" id="A0A850TCC1"/>